<feature type="signal peptide" evidence="2">
    <location>
        <begin position="1"/>
        <end position="24"/>
    </location>
</feature>
<name>A0AAD8KZR7_TARER</name>
<keyword evidence="4" id="KW-1185">Reference proteome</keyword>
<feature type="chain" id="PRO_5041992388" evidence="2">
    <location>
        <begin position="25"/>
        <end position="74"/>
    </location>
</feature>
<evidence type="ECO:0000313" key="3">
    <source>
        <dbReference type="EMBL" id="KAK1428740.1"/>
    </source>
</evidence>
<dbReference type="AlphaFoldDB" id="A0AAD8KZR7"/>
<protein>
    <submittedName>
        <fullName evidence="3">Uncharacterized protein</fullName>
    </submittedName>
</protein>
<sequence length="74" mass="8337">MKKLHFLTHILLICLLLLPSKGHATKSVDFKVQATRYNSKSDKIYSSTPQEQKKVYKQPSGPNPSGNNRPPSSR</sequence>
<feature type="compositionally biased region" description="Low complexity" evidence="1">
    <location>
        <begin position="59"/>
        <end position="74"/>
    </location>
</feature>
<accession>A0AAD8KZR7</accession>
<dbReference type="EMBL" id="JAUHHV010000004">
    <property type="protein sequence ID" value="KAK1428740.1"/>
    <property type="molecule type" value="Genomic_DNA"/>
</dbReference>
<evidence type="ECO:0000256" key="2">
    <source>
        <dbReference type="SAM" id="SignalP"/>
    </source>
</evidence>
<dbReference type="Proteomes" id="UP001229421">
    <property type="component" value="Unassembled WGS sequence"/>
</dbReference>
<evidence type="ECO:0000256" key="1">
    <source>
        <dbReference type="SAM" id="MobiDB-lite"/>
    </source>
</evidence>
<comment type="caution">
    <text evidence="3">The sequence shown here is derived from an EMBL/GenBank/DDBJ whole genome shotgun (WGS) entry which is preliminary data.</text>
</comment>
<organism evidence="3 4">
    <name type="scientific">Tagetes erecta</name>
    <name type="common">African marigold</name>
    <dbReference type="NCBI Taxonomy" id="13708"/>
    <lineage>
        <taxon>Eukaryota</taxon>
        <taxon>Viridiplantae</taxon>
        <taxon>Streptophyta</taxon>
        <taxon>Embryophyta</taxon>
        <taxon>Tracheophyta</taxon>
        <taxon>Spermatophyta</taxon>
        <taxon>Magnoliopsida</taxon>
        <taxon>eudicotyledons</taxon>
        <taxon>Gunneridae</taxon>
        <taxon>Pentapetalae</taxon>
        <taxon>asterids</taxon>
        <taxon>campanulids</taxon>
        <taxon>Asterales</taxon>
        <taxon>Asteraceae</taxon>
        <taxon>Asteroideae</taxon>
        <taxon>Heliantheae alliance</taxon>
        <taxon>Tageteae</taxon>
        <taxon>Tagetes</taxon>
    </lineage>
</organism>
<keyword evidence="2" id="KW-0732">Signal</keyword>
<proteinExistence type="predicted"/>
<gene>
    <name evidence="3" type="ORF">QVD17_17580</name>
</gene>
<feature type="region of interest" description="Disordered" evidence="1">
    <location>
        <begin position="41"/>
        <end position="74"/>
    </location>
</feature>
<reference evidence="3" key="1">
    <citation type="journal article" date="2023" name="bioRxiv">
        <title>Improved chromosome-level genome assembly for marigold (Tagetes erecta).</title>
        <authorList>
            <person name="Jiang F."/>
            <person name="Yuan L."/>
            <person name="Wang S."/>
            <person name="Wang H."/>
            <person name="Xu D."/>
            <person name="Wang A."/>
            <person name="Fan W."/>
        </authorList>
    </citation>
    <scope>NUCLEOTIDE SEQUENCE</scope>
    <source>
        <strain evidence="3">WSJ</strain>
        <tissue evidence="3">Leaf</tissue>
    </source>
</reference>
<evidence type="ECO:0000313" key="4">
    <source>
        <dbReference type="Proteomes" id="UP001229421"/>
    </source>
</evidence>